<reference evidence="1 2" key="1">
    <citation type="submission" date="2021-06" db="EMBL/GenBank/DDBJ databases">
        <authorList>
            <person name="Kallberg Y."/>
            <person name="Tangrot J."/>
            <person name="Rosling A."/>
        </authorList>
    </citation>
    <scope>NUCLEOTIDE SEQUENCE [LARGE SCALE GENOMIC DNA]</scope>
    <source>
        <strain evidence="1 2">120-4 pot B 10/14</strain>
    </source>
</reference>
<dbReference type="Proteomes" id="UP000789901">
    <property type="component" value="Unassembled WGS sequence"/>
</dbReference>
<dbReference type="EMBL" id="CAJVQB010036745">
    <property type="protein sequence ID" value="CAG8824384.1"/>
    <property type="molecule type" value="Genomic_DNA"/>
</dbReference>
<evidence type="ECO:0000313" key="1">
    <source>
        <dbReference type="EMBL" id="CAG8824384.1"/>
    </source>
</evidence>
<evidence type="ECO:0000313" key="2">
    <source>
        <dbReference type="Proteomes" id="UP000789901"/>
    </source>
</evidence>
<comment type="caution">
    <text evidence="1">The sequence shown here is derived from an EMBL/GenBank/DDBJ whole genome shotgun (WGS) entry which is preliminary data.</text>
</comment>
<name>A0ABN7WAA0_GIGMA</name>
<proteinExistence type="predicted"/>
<feature type="non-terminal residue" evidence="1">
    <location>
        <position position="70"/>
    </location>
</feature>
<sequence length="70" mass="8065">MDAHEYMISDNNLITTEMPTDKEIIEAIKNCDCIEPEEEGSCKLISLAEGLRFIRRILTFLEQQPDSSFK</sequence>
<accession>A0ABN7WAA0</accession>
<keyword evidence="2" id="KW-1185">Reference proteome</keyword>
<protein>
    <submittedName>
        <fullName evidence="1">29922_t:CDS:1</fullName>
    </submittedName>
</protein>
<organism evidence="1 2">
    <name type="scientific">Gigaspora margarita</name>
    <dbReference type="NCBI Taxonomy" id="4874"/>
    <lineage>
        <taxon>Eukaryota</taxon>
        <taxon>Fungi</taxon>
        <taxon>Fungi incertae sedis</taxon>
        <taxon>Mucoromycota</taxon>
        <taxon>Glomeromycotina</taxon>
        <taxon>Glomeromycetes</taxon>
        <taxon>Diversisporales</taxon>
        <taxon>Gigasporaceae</taxon>
        <taxon>Gigaspora</taxon>
    </lineage>
</organism>
<gene>
    <name evidence="1" type="ORF">GMARGA_LOCUS28563</name>
</gene>